<dbReference type="OrthoDB" id="2678892at2"/>
<evidence type="ECO:0000313" key="2">
    <source>
        <dbReference type="EMBL" id="RUT36042.1"/>
    </source>
</evidence>
<evidence type="ECO:0000313" key="3">
    <source>
        <dbReference type="Proteomes" id="UP000272464"/>
    </source>
</evidence>
<evidence type="ECO:0000256" key="1">
    <source>
        <dbReference type="SAM" id="Phobius"/>
    </source>
</evidence>
<accession>A0A3S1DDS1</accession>
<protein>
    <submittedName>
        <fullName evidence="2">Uncharacterized protein</fullName>
    </submittedName>
</protein>
<keyword evidence="1" id="KW-0812">Transmembrane</keyword>
<keyword evidence="1" id="KW-1133">Transmembrane helix</keyword>
<name>A0A3S1DDS1_9BACL</name>
<organism evidence="2 3">
    <name type="scientific">Paenibacillus zeisoli</name>
    <dbReference type="NCBI Taxonomy" id="2496267"/>
    <lineage>
        <taxon>Bacteria</taxon>
        <taxon>Bacillati</taxon>
        <taxon>Bacillota</taxon>
        <taxon>Bacilli</taxon>
        <taxon>Bacillales</taxon>
        <taxon>Paenibacillaceae</taxon>
        <taxon>Paenibacillus</taxon>
    </lineage>
</organism>
<dbReference type="Proteomes" id="UP000272464">
    <property type="component" value="Unassembled WGS sequence"/>
</dbReference>
<reference evidence="2 3" key="1">
    <citation type="submission" date="2018-12" db="EMBL/GenBank/DDBJ databases">
        <authorList>
            <person name="Sun L."/>
            <person name="Chen Z."/>
        </authorList>
    </citation>
    <scope>NUCLEOTIDE SEQUENCE [LARGE SCALE GENOMIC DNA]</scope>
    <source>
        <strain evidence="2 3">3-5-3</strain>
    </source>
</reference>
<proteinExistence type="predicted"/>
<gene>
    <name evidence="2" type="ORF">EJP77_03335</name>
</gene>
<sequence>MRETDMQRQQIWRQYILGELSTNKQAELEQMLIEDEAVLIEYLEVLESMDEELPELPNTNDFTDRVMKALPLTDSSAAPPKPVKADSRWSWIKHPITHYTVAASITLLLITSGFFDQLTINADDMVKEDSKPYSEQWMNKATSWLDTWNNHK</sequence>
<feature type="transmembrane region" description="Helical" evidence="1">
    <location>
        <begin position="96"/>
        <end position="115"/>
    </location>
</feature>
<keyword evidence="1" id="KW-0472">Membrane</keyword>
<dbReference type="RefSeq" id="WP_127197738.1">
    <property type="nucleotide sequence ID" value="NZ_RZNX01000001.1"/>
</dbReference>
<comment type="caution">
    <text evidence="2">The sequence shown here is derived from an EMBL/GenBank/DDBJ whole genome shotgun (WGS) entry which is preliminary data.</text>
</comment>
<dbReference type="EMBL" id="RZNX01000001">
    <property type="protein sequence ID" value="RUT36042.1"/>
    <property type="molecule type" value="Genomic_DNA"/>
</dbReference>
<keyword evidence="3" id="KW-1185">Reference proteome</keyword>
<dbReference type="AlphaFoldDB" id="A0A3S1DDS1"/>